<keyword evidence="1" id="KW-1133">Transmembrane helix</keyword>
<evidence type="ECO:0000256" key="1">
    <source>
        <dbReference type="SAM" id="Phobius"/>
    </source>
</evidence>
<dbReference type="PATRIC" id="fig|582475.4.peg.1599"/>
<dbReference type="AlphaFoldDB" id="A0A0K9FD10"/>
<accession>A0A0K9FD10</accession>
<dbReference type="GeneID" id="96598595"/>
<organism evidence="2 3">
    <name type="scientific">Lysinibacillus xylanilyticus</name>
    <dbReference type="NCBI Taxonomy" id="582475"/>
    <lineage>
        <taxon>Bacteria</taxon>
        <taxon>Bacillati</taxon>
        <taxon>Bacillota</taxon>
        <taxon>Bacilli</taxon>
        <taxon>Bacillales</taxon>
        <taxon>Bacillaceae</taxon>
        <taxon>Lysinibacillus</taxon>
    </lineage>
</organism>
<dbReference type="EMBL" id="LFXJ01000005">
    <property type="protein sequence ID" value="KMY32464.1"/>
    <property type="molecule type" value="Genomic_DNA"/>
</dbReference>
<feature type="transmembrane region" description="Helical" evidence="1">
    <location>
        <begin position="6"/>
        <end position="24"/>
    </location>
</feature>
<sequence length="101" mass="11429">MIGGYIICIVLAFIFIFMGYLVHIKKKLWLIAGYQEENFIGDKDKLAKLFGVFSYIVGIATFLLPFGLEYWGNICGIIYAVCICLGTVVTLVWKQIINKPL</sequence>
<gene>
    <name evidence="2" type="ORF">ACZ11_10075</name>
</gene>
<dbReference type="Pfam" id="PF12650">
    <property type="entry name" value="DUF3784"/>
    <property type="match status" value="1"/>
</dbReference>
<dbReference type="RefSeq" id="WP_049665743.1">
    <property type="nucleotide sequence ID" value="NZ_LFXJ01000005.1"/>
</dbReference>
<evidence type="ECO:0000313" key="2">
    <source>
        <dbReference type="EMBL" id="KMY32464.1"/>
    </source>
</evidence>
<keyword evidence="1" id="KW-0472">Membrane</keyword>
<dbReference type="Proteomes" id="UP000037326">
    <property type="component" value="Unassembled WGS sequence"/>
</dbReference>
<reference evidence="3" key="1">
    <citation type="submission" date="2015-07" db="EMBL/GenBank/DDBJ databases">
        <authorList>
            <consortium name="Consortium for Microbial Forensics and Genomics (microFORGE)"/>
            <person name="Knight B.M."/>
            <person name="Roberts D.P."/>
            <person name="Lin D."/>
            <person name="Hari K."/>
            <person name="Fletcher J."/>
            <person name="Melcher U."/>
            <person name="Blagden T."/>
            <person name="Winegar R.A."/>
        </authorList>
    </citation>
    <scope>NUCLEOTIDE SEQUENCE [LARGE SCALE GENOMIC DNA]</scope>
    <source>
        <strain evidence="3">DSM 23493</strain>
    </source>
</reference>
<dbReference type="InterPro" id="IPR017259">
    <property type="entry name" value="UCP037672"/>
</dbReference>
<feature type="transmembrane region" description="Helical" evidence="1">
    <location>
        <begin position="45"/>
        <end position="64"/>
    </location>
</feature>
<proteinExistence type="predicted"/>
<comment type="caution">
    <text evidence="2">The sequence shown here is derived from an EMBL/GenBank/DDBJ whole genome shotgun (WGS) entry which is preliminary data.</text>
</comment>
<dbReference type="OrthoDB" id="2456740at2"/>
<keyword evidence="1" id="KW-0812">Transmembrane</keyword>
<evidence type="ECO:0000313" key="3">
    <source>
        <dbReference type="Proteomes" id="UP000037326"/>
    </source>
</evidence>
<protein>
    <submittedName>
        <fullName evidence="2">Multidrug ABC transporter permease</fullName>
    </submittedName>
</protein>
<feature type="transmembrane region" description="Helical" evidence="1">
    <location>
        <begin position="70"/>
        <end position="93"/>
    </location>
</feature>
<name>A0A0K9FD10_9BACI</name>